<sequence>LNKIAVPSSNKPPNVEFNRIQSFDLSAKAIAEGEVNNNSVFNAKLIDEEVDIRGNLVKIKNLVNKSIVEDERVNLKNFELLNKYFARSEVLRSLKENLLQNEIKLNEVKLLVDNSRQLTRQNFNLILELIQVWRISKEKHELIRSLFWLLKDNLQINLKLKIELCKKSIILCERLYDVKSRALKNITLFRASLSKLTNNIKLIEEGLSTAHIKLIIVKEKLKTIRAIQEYSDLNIHDSITNTKKEENKLKSIIESILNKKSFKKLNESLNTNNKIESFKSFTNNLVQITDNIQSKIPKLESKLIDLNAYNNKFKEVNLDSKKTTAIQKELVKTEQLEQVINKSKFEKEKFETEIKLKIENAVNSAKLQLGKEWEIGYNSENEYTLEELLNLLHGLGDNIQAQFIEKSNQIRNDYQQKIQIKIKGKEEELIAMNKSHELAKKNLIMEYDKEIKLYEDIIKSRE</sequence>
<reference evidence="1 2" key="1">
    <citation type="journal article" date="2015" name="Genome Biol. Evol.">
        <title>Phylogenomic analyses indicate that early fungi evolved digesting cell walls of algal ancestors of land plants.</title>
        <authorList>
            <person name="Chang Y."/>
            <person name="Wang S."/>
            <person name="Sekimoto S."/>
            <person name="Aerts A.L."/>
            <person name="Choi C."/>
            <person name="Clum A."/>
            <person name="LaButti K.M."/>
            <person name="Lindquist E.A."/>
            <person name="Yee Ngan C."/>
            <person name="Ohm R.A."/>
            <person name="Salamov A.A."/>
            <person name="Grigoriev I.V."/>
            <person name="Spatafora J.W."/>
            <person name="Berbee M.L."/>
        </authorList>
    </citation>
    <scope>NUCLEOTIDE SEQUENCE [LARGE SCALE GENOMIC DNA]</scope>
    <source>
        <strain evidence="1 2">NRRL 28638</strain>
    </source>
</reference>
<evidence type="ECO:0000313" key="2">
    <source>
        <dbReference type="Proteomes" id="UP000070444"/>
    </source>
</evidence>
<feature type="non-terminal residue" evidence="1">
    <location>
        <position position="1"/>
    </location>
</feature>
<protein>
    <submittedName>
        <fullName evidence="1">Uncharacterized protein</fullName>
    </submittedName>
</protein>
<dbReference type="EMBL" id="KQ964632">
    <property type="protein sequence ID" value="KXN67510.1"/>
    <property type="molecule type" value="Genomic_DNA"/>
</dbReference>
<dbReference type="Proteomes" id="UP000070444">
    <property type="component" value="Unassembled WGS sequence"/>
</dbReference>
<proteinExistence type="predicted"/>
<keyword evidence="2" id="KW-1185">Reference proteome</keyword>
<organism evidence="1 2">
    <name type="scientific">Conidiobolus coronatus (strain ATCC 28846 / CBS 209.66 / NRRL 28638)</name>
    <name type="common">Delacroixia coronata</name>
    <dbReference type="NCBI Taxonomy" id="796925"/>
    <lineage>
        <taxon>Eukaryota</taxon>
        <taxon>Fungi</taxon>
        <taxon>Fungi incertae sedis</taxon>
        <taxon>Zoopagomycota</taxon>
        <taxon>Entomophthoromycotina</taxon>
        <taxon>Entomophthoromycetes</taxon>
        <taxon>Entomophthorales</taxon>
        <taxon>Ancylistaceae</taxon>
        <taxon>Conidiobolus</taxon>
    </lineage>
</organism>
<accession>A0A137NXD8</accession>
<name>A0A137NXD8_CONC2</name>
<gene>
    <name evidence="1" type="ORF">CONCODRAFT_10420</name>
</gene>
<evidence type="ECO:0000313" key="1">
    <source>
        <dbReference type="EMBL" id="KXN67510.1"/>
    </source>
</evidence>
<dbReference type="AlphaFoldDB" id="A0A137NXD8"/>